<organism evidence="2 3">
    <name type="scientific">Caenorhabditis remanei</name>
    <name type="common">Caenorhabditis vulgaris</name>
    <dbReference type="NCBI Taxonomy" id="31234"/>
    <lineage>
        <taxon>Eukaryota</taxon>
        <taxon>Metazoa</taxon>
        <taxon>Ecdysozoa</taxon>
        <taxon>Nematoda</taxon>
        <taxon>Chromadorea</taxon>
        <taxon>Rhabditida</taxon>
        <taxon>Rhabditina</taxon>
        <taxon>Rhabditomorpha</taxon>
        <taxon>Rhabditoidea</taxon>
        <taxon>Rhabditidae</taxon>
        <taxon>Peloderinae</taxon>
        <taxon>Caenorhabditis</taxon>
    </lineage>
</organism>
<feature type="transmembrane region" description="Helical" evidence="1">
    <location>
        <begin position="61"/>
        <end position="80"/>
    </location>
</feature>
<evidence type="ECO:0000256" key="1">
    <source>
        <dbReference type="SAM" id="Phobius"/>
    </source>
</evidence>
<dbReference type="RefSeq" id="XP_003112874.2">
    <property type="nucleotide sequence ID" value="XM_003112826.2"/>
</dbReference>
<gene>
    <name evidence="2" type="ORF">GCK72_009562</name>
</gene>
<dbReference type="EMBL" id="WUAV01000003">
    <property type="protein sequence ID" value="KAF1761306.1"/>
    <property type="molecule type" value="Genomic_DNA"/>
</dbReference>
<dbReference type="AlphaFoldDB" id="A0A6A5H391"/>
<keyword evidence="1" id="KW-0472">Membrane</keyword>
<dbReference type="Proteomes" id="UP000483820">
    <property type="component" value="Chromosome III"/>
</dbReference>
<sequence>MGLLKASMDLLRIPFIFFIFNHAVVIPVLVSDHYFVIALILCIIYVAVLVAHIKNNSVCELFLAAVLMYVTILSYFEFYFNREGFVNFYSSVLFKYITGEKPSSSSEPNLILIIDFFECTLGAIMLFLQCLELAKHQKLINSLHTESKKDKPTVCFSNTLTEDNDGYFEDIYGELYDYNRWILPDRFLL</sequence>
<dbReference type="GeneID" id="9825550"/>
<dbReference type="CTD" id="9825550"/>
<proteinExistence type="predicted"/>
<keyword evidence="1" id="KW-1133">Transmembrane helix</keyword>
<reference evidence="2 3" key="1">
    <citation type="submission" date="2019-12" db="EMBL/GenBank/DDBJ databases">
        <title>Chromosome-level assembly of the Caenorhabditis remanei genome.</title>
        <authorList>
            <person name="Teterina A.A."/>
            <person name="Willis J.H."/>
            <person name="Phillips P.C."/>
        </authorList>
    </citation>
    <scope>NUCLEOTIDE SEQUENCE [LARGE SCALE GENOMIC DNA]</scope>
    <source>
        <strain evidence="2 3">PX506</strain>
        <tissue evidence="2">Whole organism</tissue>
    </source>
</reference>
<feature type="transmembrane region" description="Helical" evidence="1">
    <location>
        <begin position="110"/>
        <end position="128"/>
    </location>
</feature>
<comment type="caution">
    <text evidence="2">The sequence shown here is derived from an EMBL/GenBank/DDBJ whole genome shotgun (WGS) entry which is preliminary data.</text>
</comment>
<dbReference type="KEGG" id="crq:GCK72_009562"/>
<feature type="transmembrane region" description="Helical" evidence="1">
    <location>
        <begin position="36"/>
        <end position="54"/>
    </location>
</feature>
<protein>
    <submittedName>
        <fullName evidence="2">Uncharacterized protein</fullName>
    </submittedName>
</protein>
<keyword evidence="1" id="KW-0812">Transmembrane</keyword>
<feature type="transmembrane region" description="Helical" evidence="1">
    <location>
        <begin position="12"/>
        <end position="30"/>
    </location>
</feature>
<accession>A0A6A5H391</accession>
<evidence type="ECO:0000313" key="2">
    <source>
        <dbReference type="EMBL" id="KAF1761306.1"/>
    </source>
</evidence>
<evidence type="ECO:0000313" key="3">
    <source>
        <dbReference type="Proteomes" id="UP000483820"/>
    </source>
</evidence>
<name>A0A6A5H391_CAERE</name>